<evidence type="ECO:0000313" key="1">
    <source>
        <dbReference type="EMBL" id="GLV13847.1"/>
    </source>
</evidence>
<dbReference type="Proteomes" id="UP000182589">
    <property type="component" value="Unassembled WGS sequence"/>
</dbReference>
<dbReference type="EMBL" id="FNOJ01000005">
    <property type="protein sequence ID" value="SDW41561.1"/>
    <property type="molecule type" value="Genomic_DNA"/>
</dbReference>
<reference evidence="2" key="1">
    <citation type="submission" date="2016-10" db="EMBL/GenBank/DDBJ databases">
        <authorList>
            <person name="de Groot N.N."/>
        </authorList>
    </citation>
    <scope>NUCLEOTIDE SEQUENCE [LARGE SCALE GENOMIC DNA]</scope>
    <source>
        <strain evidence="2">DSM 12489</strain>
    </source>
</reference>
<accession>A0A1H2TCC9</accession>
<dbReference type="Proteomes" id="UP001157137">
    <property type="component" value="Unassembled WGS sequence"/>
</dbReference>
<evidence type="ECO:0000313" key="2">
    <source>
        <dbReference type="EMBL" id="SDW41561.1"/>
    </source>
</evidence>
<dbReference type="RefSeq" id="WP_006446741.1">
    <property type="nucleotide sequence ID" value="NZ_BSRA01000007.1"/>
</dbReference>
<dbReference type="STRING" id="89784.SAMN04489725_105171"/>
<dbReference type="EMBL" id="BSRA01000007">
    <property type="protein sequence ID" value="GLV13847.1"/>
    <property type="molecule type" value="Genomic_DNA"/>
</dbReference>
<organism evidence="2 3">
    <name type="scientific">Alicyclobacillus hesperidum</name>
    <dbReference type="NCBI Taxonomy" id="89784"/>
    <lineage>
        <taxon>Bacteria</taxon>
        <taxon>Bacillati</taxon>
        <taxon>Bacillota</taxon>
        <taxon>Bacilli</taxon>
        <taxon>Bacillales</taxon>
        <taxon>Alicyclobacillaceae</taxon>
        <taxon>Alicyclobacillus</taxon>
    </lineage>
</organism>
<keyword evidence="3" id="KW-1185">Reference proteome</keyword>
<sequence length="79" mass="9468">MVQNGDAREPDTWYDWYEDLEEPLWLGQGMGLLPWWLRKGSSEEAQWFVNSYPVLAPYYPIGSLIEQDWLAMHTGYWWP</sequence>
<reference evidence="3" key="2">
    <citation type="submission" date="2016-10" db="EMBL/GenBank/DDBJ databases">
        <authorList>
            <person name="Varghese N."/>
        </authorList>
    </citation>
    <scope>NUCLEOTIDE SEQUENCE [LARGE SCALE GENOMIC DNA]</scope>
    <source>
        <strain evidence="3">DSM 12489</strain>
    </source>
</reference>
<reference evidence="1" key="3">
    <citation type="submission" date="2023-02" db="EMBL/GenBank/DDBJ databases">
        <title>Proposal of a novel subspecies: Alicyclobacillus hesperidum subspecies aegle.</title>
        <authorList>
            <person name="Goto K."/>
            <person name="Fujii T."/>
            <person name="Yasui K."/>
            <person name="Mochida K."/>
            <person name="Kato-Tanaka Y."/>
            <person name="Morohoshi S."/>
            <person name="An S.Y."/>
            <person name="Kasai H."/>
            <person name="Yokota A."/>
        </authorList>
    </citation>
    <scope>NUCLEOTIDE SEQUENCE</scope>
    <source>
        <strain evidence="1">DSM 12766</strain>
    </source>
</reference>
<evidence type="ECO:0000313" key="3">
    <source>
        <dbReference type="Proteomes" id="UP000182589"/>
    </source>
</evidence>
<name>A0A1H2TCC9_9BACL</name>
<protein>
    <submittedName>
        <fullName evidence="2">Uncharacterized protein</fullName>
    </submittedName>
</protein>
<proteinExistence type="predicted"/>
<dbReference type="AlphaFoldDB" id="A0A1H2TCC9"/>
<gene>
    <name evidence="1" type="ORF">Heshes_15310</name>
    <name evidence="2" type="ORF">SAMN04489725_105171</name>
</gene>